<evidence type="ECO:0000256" key="4">
    <source>
        <dbReference type="HAMAP-Rule" id="MF_00724"/>
    </source>
</evidence>
<dbReference type="EMBL" id="CP018799">
    <property type="protein sequence ID" value="ATX78585.1"/>
    <property type="molecule type" value="Genomic_DNA"/>
</dbReference>
<keyword evidence="6" id="KW-0282">Flagellum</keyword>
<name>A0A2K8KUY2_MARES</name>
<comment type="subcellular location">
    <subcellularLocation>
        <location evidence="1 4">Bacterial flagellum basal body</location>
    </subcellularLocation>
</comment>
<evidence type="ECO:0000256" key="2">
    <source>
        <dbReference type="ARBA" id="ARBA00009272"/>
    </source>
</evidence>
<dbReference type="Pfam" id="PF02049">
    <property type="entry name" value="FliE"/>
    <property type="match status" value="1"/>
</dbReference>
<organism evidence="6 7">
    <name type="scientific">Mariprofundus aestuarium</name>
    <dbReference type="NCBI Taxonomy" id="1921086"/>
    <lineage>
        <taxon>Bacteria</taxon>
        <taxon>Pseudomonadati</taxon>
        <taxon>Pseudomonadota</taxon>
        <taxon>Candidatius Mariprofundia</taxon>
        <taxon>Mariprofundales</taxon>
        <taxon>Mariprofundaceae</taxon>
        <taxon>Mariprofundus</taxon>
    </lineage>
</organism>
<dbReference type="PANTHER" id="PTHR34653">
    <property type="match status" value="1"/>
</dbReference>
<evidence type="ECO:0000313" key="6">
    <source>
        <dbReference type="EMBL" id="ATX78585.1"/>
    </source>
</evidence>
<dbReference type="HAMAP" id="MF_00724">
    <property type="entry name" value="FliE"/>
    <property type="match status" value="1"/>
</dbReference>
<dbReference type="GO" id="GO:0003774">
    <property type="term" value="F:cytoskeletal motor activity"/>
    <property type="evidence" value="ECO:0007669"/>
    <property type="project" value="InterPro"/>
</dbReference>
<dbReference type="KEGG" id="maes:Ga0123461_0132"/>
<dbReference type="OrthoDB" id="285952at2"/>
<dbReference type="GO" id="GO:0071973">
    <property type="term" value="P:bacterial-type flagellum-dependent cell motility"/>
    <property type="evidence" value="ECO:0007669"/>
    <property type="project" value="InterPro"/>
</dbReference>
<dbReference type="PRINTS" id="PR01006">
    <property type="entry name" value="FLGHOOKFLIE"/>
</dbReference>
<dbReference type="Proteomes" id="UP000231701">
    <property type="component" value="Chromosome"/>
</dbReference>
<reference evidence="6 7" key="1">
    <citation type="submission" date="2016-12" db="EMBL/GenBank/DDBJ databases">
        <title>Isolation and genomic insights into novel planktonic Zetaproteobacteria from stratified waters of the Chesapeake Bay.</title>
        <authorList>
            <person name="McAllister S.M."/>
            <person name="Kato S."/>
            <person name="Chan C.S."/>
            <person name="Chiu B.K."/>
            <person name="Field E.K."/>
        </authorList>
    </citation>
    <scope>NUCLEOTIDE SEQUENCE [LARGE SCALE GENOMIC DNA]</scope>
    <source>
        <strain evidence="6 7">CP-5</strain>
    </source>
</reference>
<dbReference type="RefSeq" id="WP_100276581.1">
    <property type="nucleotide sequence ID" value="NZ_CP018799.1"/>
</dbReference>
<dbReference type="AlphaFoldDB" id="A0A2K8KUY2"/>
<dbReference type="InterPro" id="IPR001624">
    <property type="entry name" value="FliE"/>
</dbReference>
<protein>
    <recommendedName>
        <fullName evidence="4 5">Flagellar hook-basal body complex protein FliE</fullName>
    </recommendedName>
</protein>
<evidence type="ECO:0000313" key="7">
    <source>
        <dbReference type="Proteomes" id="UP000231701"/>
    </source>
</evidence>
<dbReference type="GO" id="GO:0005198">
    <property type="term" value="F:structural molecule activity"/>
    <property type="evidence" value="ECO:0007669"/>
    <property type="project" value="UniProtKB-UniRule"/>
</dbReference>
<dbReference type="PANTHER" id="PTHR34653:SF1">
    <property type="entry name" value="FLAGELLAR HOOK-BASAL BODY COMPLEX PROTEIN FLIE"/>
    <property type="match status" value="1"/>
</dbReference>
<gene>
    <name evidence="4" type="primary">fliE</name>
    <name evidence="6" type="ORF">Ga0123461_0132</name>
</gene>
<keyword evidence="6" id="KW-0966">Cell projection</keyword>
<proteinExistence type="inferred from homology"/>
<accession>A0A2K8KUY2</accession>
<evidence type="ECO:0000256" key="5">
    <source>
        <dbReference type="NCBIfam" id="TIGR00205"/>
    </source>
</evidence>
<evidence type="ECO:0000256" key="3">
    <source>
        <dbReference type="ARBA" id="ARBA00023143"/>
    </source>
</evidence>
<keyword evidence="7" id="KW-1185">Reference proteome</keyword>
<keyword evidence="3 4" id="KW-0975">Bacterial flagellum</keyword>
<dbReference type="NCBIfam" id="TIGR00205">
    <property type="entry name" value="fliE"/>
    <property type="match status" value="1"/>
</dbReference>
<dbReference type="GO" id="GO:0009425">
    <property type="term" value="C:bacterial-type flagellum basal body"/>
    <property type="evidence" value="ECO:0007669"/>
    <property type="project" value="UniProtKB-SubCell"/>
</dbReference>
<sequence>MNINSVSSINAQIPSSQPVAKKPDNFAALMQHYVQQANQDTKSANAAGVELAMGKSNNVSETLLAMQKASLSFDLMVGVRNKLVDAYREVMRMQV</sequence>
<keyword evidence="6" id="KW-0969">Cilium</keyword>
<evidence type="ECO:0000256" key="1">
    <source>
        <dbReference type="ARBA" id="ARBA00004117"/>
    </source>
</evidence>
<comment type="similarity">
    <text evidence="2 4">Belongs to the FliE family.</text>
</comment>